<reference evidence="2" key="1">
    <citation type="submission" date="2021-01" db="UniProtKB">
        <authorList>
            <consortium name="EnsemblMetazoa"/>
        </authorList>
    </citation>
    <scope>IDENTIFICATION</scope>
</reference>
<dbReference type="RefSeq" id="XP_066925916.1">
    <property type="nucleotide sequence ID" value="XM_067069815.1"/>
</dbReference>
<evidence type="ECO:0000256" key="1">
    <source>
        <dbReference type="SAM" id="MobiDB-lite"/>
    </source>
</evidence>
<dbReference type="AlphaFoldDB" id="A0A7M5WY51"/>
<evidence type="ECO:0000313" key="3">
    <source>
        <dbReference type="Proteomes" id="UP000594262"/>
    </source>
</evidence>
<dbReference type="Proteomes" id="UP000594262">
    <property type="component" value="Unplaced"/>
</dbReference>
<proteinExistence type="predicted"/>
<evidence type="ECO:0000313" key="2">
    <source>
        <dbReference type="EnsemblMetazoa" id="CLYHEMP014425.1"/>
    </source>
</evidence>
<dbReference type="OrthoDB" id="5975969at2759"/>
<dbReference type="GeneID" id="136813300"/>
<name>A0A7M5WY51_9CNID</name>
<accession>A0A7M5WY51</accession>
<protein>
    <submittedName>
        <fullName evidence="2">Uncharacterized protein</fullName>
    </submittedName>
</protein>
<feature type="region of interest" description="Disordered" evidence="1">
    <location>
        <begin position="1"/>
        <end position="30"/>
    </location>
</feature>
<dbReference type="EnsemblMetazoa" id="CLYHEMT014425.1">
    <property type="protein sequence ID" value="CLYHEMP014425.1"/>
    <property type="gene ID" value="CLYHEMG014425"/>
</dbReference>
<sequence>MSSDKKNSNKTTIFDGDVESVTTETKDGRKSKNLSLTIKQGAAAKKTKVQVWLGDSSEGTDDVGISLKLEKRNMTCPDINTMQIQQQDKATPAPRNVHSLSLYQTQSTTRKSFLGELKNILTFNKKQDDSPLQDAPSAHVTVEKEFEKENKKVALQNRRKQVFQNPEEPENNDLSTFSTVGVTINKLQASLKKWKIKKNTEEVRDTIAVNVHHQKILDDWNDKMQTEIPFPLQIIMKEEALEITTRVHHMYKSMLGSKHTLTKEAEHHNVLIMQSLYVPDIKPNKD</sequence>
<organism evidence="2 3">
    <name type="scientific">Clytia hemisphaerica</name>
    <dbReference type="NCBI Taxonomy" id="252671"/>
    <lineage>
        <taxon>Eukaryota</taxon>
        <taxon>Metazoa</taxon>
        <taxon>Cnidaria</taxon>
        <taxon>Hydrozoa</taxon>
        <taxon>Hydroidolina</taxon>
        <taxon>Leptothecata</taxon>
        <taxon>Obeliida</taxon>
        <taxon>Clytiidae</taxon>
        <taxon>Clytia</taxon>
    </lineage>
</organism>
<keyword evidence="3" id="KW-1185">Reference proteome</keyword>